<evidence type="ECO:0000256" key="3">
    <source>
        <dbReference type="ARBA" id="ARBA00022741"/>
    </source>
</evidence>
<evidence type="ECO:0000256" key="4">
    <source>
        <dbReference type="ARBA" id="ARBA00022840"/>
    </source>
</evidence>
<dbReference type="InterPro" id="IPR017871">
    <property type="entry name" value="ABC_transporter-like_CS"/>
</dbReference>
<dbReference type="InterPro" id="IPR003593">
    <property type="entry name" value="AAA+_ATPase"/>
</dbReference>
<keyword evidence="2" id="KW-0813">Transport</keyword>
<keyword evidence="3" id="KW-0547">Nucleotide-binding</keyword>
<dbReference type="InterPro" id="IPR015856">
    <property type="entry name" value="ABC_transpr_CbiO/EcfA_su"/>
</dbReference>
<gene>
    <name evidence="6" type="ORF">G3R48_11685</name>
</gene>
<dbReference type="PANTHER" id="PTHR42734:SF17">
    <property type="entry name" value="METAL TRANSPORT SYSTEM ATP-BINDING PROTEIN TM_0124-RELATED"/>
    <property type="match status" value="1"/>
</dbReference>
<dbReference type="CDD" id="cd03225">
    <property type="entry name" value="ABC_cobalt_CbiO_domain1"/>
    <property type="match status" value="1"/>
</dbReference>
<comment type="similarity">
    <text evidence="1">Belongs to the ABC transporter superfamily.</text>
</comment>
<comment type="caution">
    <text evidence="6">The sequence shown here is derived from an EMBL/GenBank/DDBJ whole genome shotgun (WGS) entry which is preliminary data.</text>
</comment>
<dbReference type="PROSITE" id="PS00211">
    <property type="entry name" value="ABC_TRANSPORTER_1"/>
    <property type="match status" value="1"/>
</dbReference>
<dbReference type="PROSITE" id="PS50893">
    <property type="entry name" value="ABC_TRANSPORTER_2"/>
    <property type="match status" value="1"/>
</dbReference>
<accession>A0ABS5I3N2</accession>
<feature type="domain" description="ABC transporter" evidence="5">
    <location>
        <begin position="9"/>
        <end position="240"/>
    </location>
</feature>
<dbReference type="InterPro" id="IPR027417">
    <property type="entry name" value="P-loop_NTPase"/>
</dbReference>
<protein>
    <submittedName>
        <fullName evidence="6">ABC transporter ATP-binding protein</fullName>
    </submittedName>
</protein>
<dbReference type="SMART" id="SM00382">
    <property type="entry name" value="AAA"/>
    <property type="match status" value="1"/>
</dbReference>
<dbReference type="SUPFAM" id="SSF52540">
    <property type="entry name" value="P-loop containing nucleoside triphosphate hydrolases"/>
    <property type="match status" value="1"/>
</dbReference>
<dbReference type="EMBL" id="JAAIKR010000011">
    <property type="protein sequence ID" value="MBR9728638.1"/>
    <property type="molecule type" value="Genomic_DNA"/>
</dbReference>
<evidence type="ECO:0000256" key="1">
    <source>
        <dbReference type="ARBA" id="ARBA00005417"/>
    </source>
</evidence>
<dbReference type="Pfam" id="PF00005">
    <property type="entry name" value="ABC_tran"/>
    <property type="match status" value="1"/>
</dbReference>
<reference evidence="6 7" key="1">
    <citation type="submission" date="2020-02" db="EMBL/GenBank/DDBJ databases">
        <title>Shewanella WXL01 sp. nov., a marine bacterium isolated from green algae in Luhuitou Fringing Reef (Northern South China Sea).</title>
        <authorList>
            <person name="Wang X."/>
        </authorList>
    </citation>
    <scope>NUCLEOTIDE SEQUENCE [LARGE SCALE GENOMIC DNA]</scope>
    <source>
        <strain evidence="6 7">MCCC 1A01895</strain>
    </source>
</reference>
<sequence>MANSNIACIIAEHVTMHFDGKMLFSVQHLSFSQADVIYLQGDNGSGKSTLMKLLAGLSIASEGSITAHGFEKSHWWRKDGLVGKALYLHQHPYLFDGSVKYNLTFAAKQASKNKQLLTKRVEQAIEMAQLGHLLDNSASNLSGGERQRLAMARAWIIQPTLLMLDEPTSNMDKPSQLLVLDMIKQLKEEGTGLLLSSHQACGLTSLCNKHWFITNKQIKVSDDAPHNSDQTLLTTMELNYAN</sequence>
<dbReference type="Proteomes" id="UP000811844">
    <property type="component" value="Unassembled WGS sequence"/>
</dbReference>
<dbReference type="GO" id="GO:0005524">
    <property type="term" value="F:ATP binding"/>
    <property type="evidence" value="ECO:0007669"/>
    <property type="project" value="UniProtKB-KW"/>
</dbReference>
<evidence type="ECO:0000259" key="5">
    <source>
        <dbReference type="PROSITE" id="PS50893"/>
    </source>
</evidence>
<dbReference type="InterPro" id="IPR003439">
    <property type="entry name" value="ABC_transporter-like_ATP-bd"/>
</dbReference>
<organism evidence="6 7">
    <name type="scientific">Shewanella intestini</name>
    <dbReference type="NCBI Taxonomy" id="2017544"/>
    <lineage>
        <taxon>Bacteria</taxon>
        <taxon>Pseudomonadati</taxon>
        <taxon>Pseudomonadota</taxon>
        <taxon>Gammaproteobacteria</taxon>
        <taxon>Alteromonadales</taxon>
        <taxon>Shewanellaceae</taxon>
        <taxon>Shewanella</taxon>
    </lineage>
</organism>
<dbReference type="PANTHER" id="PTHR42734">
    <property type="entry name" value="METAL TRANSPORT SYSTEM ATP-BINDING PROTEIN TM_0124-RELATED"/>
    <property type="match status" value="1"/>
</dbReference>
<dbReference type="Gene3D" id="3.40.50.300">
    <property type="entry name" value="P-loop containing nucleotide triphosphate hydrolases"/>
    <property type="match status" value="1"/>
</dbReference>
<evidence type="ECO:0000313" key="7">
    <source>
        <dbReference type="Proteomes" id="UP000811844"/>
    </source>
</evidence>
<keyword evidence="7" id="KW-1185">Reference proteome</keyword>
<dbReference type="InterPro" id="IPR050153">
    <property type="entry name" value="Metal_Ion_Import_ABC"/>
</dbReference>
<keyword evidence="4 6" id="KW-0067">ATP-binding</keyword>
<dbReference type="RefSeq" id="WP_153665935.1">
    <property type="nucleotide sequence ID" value="NZ_JAAIKR010000011.1"/>
</dbReference>
<name>A0ABS5I3N2_9GAMM</name>
<evidence type="ECO:0000313" key="6">
    <source>
        <dbReference type="EMBL" id="MBR9728638.1"/>
    </source>
</evidence>
<evidence type="ECO:0000256" key="2">
    <source>
        <dbReference type="ARBA" id="ARBA00022448"/>
    </source>
</evidence>
<proteinExistence type="inferred from homology"/>